<evidence type="ECO:0000313" key="1">
    <source>
        <dbReference type="EMBL" id="OGY99197.1"/>
    </source>
</evidence>
<proteinExistence type="predicted"/>
<accession>A0A1G2CFK0</accession>
<protein>
    <submittedName>
        <fullName evidence="1">Uncharacterized protein</fullName>
    </submittedName>
</protein>
<gene>
    <name evidence="1" type="ORF">A2945_05470</name>
</gene>
<sequence>MLFHFTSFSSPAHEGIAFLWEMMYNSDSFVLSTRCRMKRVLIVVFSALLFSPTAVFAQDEPLSPAYQETIDLSLKIKELEKRLFGVDSGTFATKLPRRGVDLGGNSVVVANHITLFLAQDKLWLASGYQGVDVYLQLEGPVDPLELAGRYPDKDVYVGTESAFRSDEDEVSPEFTNISFPTQAIIIAHEGFHAWRSILNDPYSIQEGFAMAYGMYFIGVVFAGESPESRIGPYEMHVISGNMSSYYGSIQHCYNELDALYRSERSREEKLAAREEILASCAARMGEEVNNATLAVQITYAKYFFYALKRIDEYGLGRFVAAYLRMPTDVALGEDAWLKEFDSQLGPR</sequence>
<reference evidence="1 2" key="1">
    <citation type="journal article" date="2016" name="Nat. Commun.">
        <title>Thousands of microbial genomes shed light on interconnected biogeochemical processes in an aquifer system.</title>
        <authorList>
            <person name="Anantharaman K."/>
            <person name="Brown C.T."/>
            <person name="Hug L.A."/>
            <person name="Sharon I."/>
            <person name="Castelle C.J."/>
            <person name="Probst A.J."/>
            <person name="Thomas B.C."/>
            <person name="Singh A."/>
            <person name="Wilkins M.J."/>
            <person name="Karaoz U."/>
            <person name="Brodie E.L."/>
            <person name="Williams K.H."/>
            <person name="Hubbard S.S."/>
            <person name="Banfield J.F."/>
        </authorList>
    </citation>
    <scope>NUCLEOTIDE SEQUENCE [LARGE SCALE GENOMIC DNA]</scope>
</reference>
<evidence type="ECO:0000313" key="2">
    <source>
        <dbReference type="Proteomes" id="UP000178880"/>
    </source>
</evidence>
<organism evidence="1 2">
    <name type="scientific">Candidatus Liptonbacteria bacterium RIFCSPLOWO2_01_FULL_52_25</name>
    <dbReference type="NCBI Taxonomy" id="1798650"/>
    <lineage>
        <taxon>Bacteria</taxon>
        <taxon>Candidatus Liptoniibacteriota</taxon>
    </lineage>
</organism>
<comment type="caution">
    <text evidence="1">The sequence shown here is derived from an EMBL/GenBank/DDBJ whole genome shotgun (WGS) entry which is preliminary data.</text>
</comment>
<dbReference type="AlphaFoldDB" id="A0A1G2CFK0"/>
<dbReference type="Proteomes" id="UP000178880">
    <property type="component" value="Unassembled WGS sequence"/>
</dbReference>
<name>A0A1G2CFK0_9BACT</name>
<dbReference type="EMBL" id="MHLA01000018">
    <property type="protein sequence ID" value="OGY99197.1"/>
    <property type="molecule type" value="Genomic_DNA"/>
</dbReference>